<dbReference type="Proteomes" id="UP000247476">
    <property type="component" value="Unassembled WGS sequence"/>
</dbReference>
<gene>
    <name evidence="2" type="ORF">DLM86_13785</name>
</gene>
<sequence length="668" mass="74377">MIHQDIIGRLRADLDDGRAPQVRYDPETTDAAAGEVAIGLGLPAAGGAGVCLNHKQTPHRSVSRYVLEADEETAERWRAAVGDPLKAAYVVEDFSPDTCLAFVVFCVRCAGAEATETVRRYVDYADRWEEGDVRTTGQPFASWGCLHNALAHSYFPRPADASAGFAACVRLVLALLARDADPARVPAIADNAEYARATGLLRREYQEYAQSLKHAQLLQLELPLAGSSRRMTVDAFIGEDRSFTGAAKAFLRTDAEHPHFRDGFTLMAVYRPDLAGTGNDMTISVDPSSGVYLKELWHRLERMEDERWGADRPSAKPRFPDISHAEEPWFHGKGTYTLLAAPKRIGGVPGSRLGWDDVVRALWDEYNPAESIVVRPDRDDGAEAEPCRLYRCEPDPASGPKSLVAARWERGDKQAMLLTPTLQRVMAACIGSADRTRIPDIDMLPPVGSFDWLELPGGFAVVHGDGVFLLDDWNREPMDIRALREEFVRLQERFRRIRTHREEIRSLVDGELGPNGLLRGRKQLLLSNRLARIKLDMRKTLLRTVPSAADYAIAAFRQSVESRWGMQSQLEELYAGLSELESILKSYSDTRSNYLIGVLTIYGFPFALIANFFGFVFEGDIHWTGIAGFVLLSFVLLGALLVWDRRSARTRTAIRGNGRGKEPSSEET</sequence>
<keyword evidence="1" id="KW-0812">Transmembrane</keyword>
<dbReference type="AlphaFoldDB" id="A0A2V5K5I3"/>
<dbReference type="OrthoDB" id="2985618at2"/>
<organism evidence="2 3">
    <name type="scientific">Paenibacillus flagellatus</name>
    <dbReference type="NCBI Taxonomy" id="2211139"/>
    <lineage>
        <taxon>Bacteria</taxon>
        <taxon>Bacillati</taxon>
        <taxon>Bacillota</taxon>
        <taxon>Bacilli</taxon>
        <taxon>Bacillales</taxon>
        <taxon>Paenibacillaceae</taxon>
        <taxon>Paenibacillus</taxon>
    </lineage>
</organism>
<reference evidence="2 3" key="1">
    <citation type="submission" date="2018-05" db="EMBL/GenBank/DDBJ databases">
        <title>Paenibacillus flagellatus sp. nov., isolated from selenium mineral soil.</title>
        <authorList>
            <person name="Dai X."/>
        </authorList>
    </citation>
    <scope>NUCLEOTIDE SEQUENCE [LARGE SCALE GENOMIC DNA]</scope>
    <source>
        <strain evidence="2 3">DXL2</strain>
    </source>
</reference>
<evidence type="ECO:0000313" key="2">
    <source>
        <dbReference type="EMBL" id="PYI54528.1"/>
    </source>
</evidence>
<dbReference type="EMBL" id="QJVJ01000005">
    <property type="protein sequence ID" value="PYI54528.1"/>
    <property type="molecule type" value="Genomic_DNA"/>
</dbReference>
<evidence type="ECO:0000256" key="1">
    <source>
        <dbReference type="SAM" id="Phobius"/>
    </source>
</evidence>
<evidence type="ECO:0000313" key="3">
    <source>
        <dbReference type="Proteomes" id="UP000247476"/>
    </source>
</evidence>
<keyword evidence="1" id="KW-1133">Transmembrane helix</keyword>
<feature type="transmembrane region" description="Helical" evidence="1">
    <location>
        <begin position="623"/>
        <end position="643"/>
    </location>
</feature>
<proteinExistence type="predicted"/>
<comment type="caution">
    <text evidence="2">The sequence shown here is derived from an EMBL/GenBank/DDBJ whole genome shotgun (WGS) entry which is preliminary data.</text>
</comment>
<keyword evidence="1" id="KW-0472">Membrane</keyword>
<dbReference type="RefSeq" id="WP_110840585.1">
    <property type="nucleotide sequence ID" value="NZ_QJVJ01000005.1"/>
</dbReference>
<name>A0A2V5K5I3_9BACL</name>
<accession>A0A2V5K5I3</accession>
<protein>
    <submittedName>
        <fullName evidence="2">Uncharacterized protein</fullName>
    </submittedName>
</protein>
<feature type="transmembrane region" description="Helical" evidence="1">
    <location>
        <begin position="594"/>
        <end position="617"/>
    </location>
</feature>
<keyword evidence="3" id="KW-1185">Reference proteome</keyword>